<dbReference type="Proteomes" id="UP000178129">
    <property type="component" value="Unassembled WGS sequence"/>
</dbReference>
<keyword evidence="2" id="KW-1185">Reference proteome</keyword>
<comment type="caution">
    <text evidence="1">The sequence shown here is derived from an EMBL/GenBank/DDBJ whole genome shotgun (WGS) entry which is preliminary data.</text>
</comment>
<sequence>MSSIIPVAEQPSRLFVEAFWTILDGIALLLKGTSILCAAIIFNQVYHQCAINVTETKVYKFKLLSPSAPILSIKQAPTPPVRQGELSFDLSSSDFTDFKRVSEMLEIKRTSTPLPEPYIFSVACTALEELWTVEIQPDILVDSSIALSHAARKILWSIAVQLTSHQRLLLCCIKWEFSANEAIDQSWAFYFGQGDQDFSNSVQRYNTQTGNQISIEFASSCFAQIRELCEAGLRKKYCYSMNVARTFLQLGTSLHSDAEYIEYLCVQAYNFCFACLKHANFDSLLLRDWYEEKFGWSDTHRSIVELEKMTMMSKKPITPDSIQQAFRLATVAYCGLMIQQTLPSSERENHKLDSLLACLQILSEWDVVEAFFGEDIPLYLKDYIRNLQR</sequence>
<protein>
    <submittedName>
        <fullName evidence="1">Uncharacterized protein</fullName>
    </submittedName>
</protein>
<dbReference type="InParanoid" id="A0A1E1LB46"/>
<dbReference type="AlphaFoldDB" id="A0A1E1LB46"/>
<dbReference type="EMBL" id="FJUW01000043">
    <property type="protein sequence ID" value="CZT07726.1"/>
    <property type="molecule type" value="Genomic_DNA"/>
</dbReference>
<proteinExistence type="predicted"/>
<evidence type="ECO:0000313" key="2">
    <source>
        <dbReference type="Proteomes" id="UP000178129"/>
    </source>
</evidence>
<accession>A0A1E1LB46</accession>
<reference evidence="2" key="1">
    <citation type="submission" date="2016-03" db="EMBL/GenBank/DDBJ databases">
        <authorList>
            <person name="Ploux O."/>
        </authorList>
    </citation>
    <scope>NUCLEOTIDE SEQUENCE [LARGE SCALE GENOMIC DNA]</scope>
    <source>
        <strain evidence="2">UK7</strain>
    </source>
</reference>
<evidence type="ECO:0000313" key="1">
    <source>
        <dbReference type="EMBL" id="CZT07726.1"/>
    </source>
</evidence>
<gene>
    <name evidence="1" type="ORF">RCO7_11216</name>
</gene>
<organism evidence="1 2">
    <name type="scientific">Rhynchosporium graminicola</name>
    <dbReference type="NCBI Taxonomy" id="2792576"/>
    <lineage>
        <taxon>Eukaryota</taxon>
        <taxon>Fungi</taxon>
        <taxon>Dikarya</taxon>
        <taxon>Ascomycota</taxon>
        <taxon>Pezizomycotina</taxon>
        <taxon>Leotiomycetes</taxon>
        <taxon>Helotiales</taxon>
        <taxon>Ploettnerulaceae</taxon>
        <taxon>Rhynchosporium</taxon>
    </lineage>
</organism>
<name>A0A1E1LB46_9HELO</name>